<gene>
    <name evidence="2" type="ORF">Tci_003935</name>
</gene>
<feature type="region of interest" description="Disordered" evidence="1">
    <location>
        <begin position="229"/>
        <end position="248"/>
    </location>
</feature>
<comment type="caution">
    <text evidence="2">The sequence shown here is derived from an EMBL/GenBank/DDBJ whole genome shotgun (WGS) entry which is preliminary data.</text>
</comment>
<feature type="compositionally biased region" description="Polar residues" evidence="1">
    <location>
        <begin position="107"/>
        <end position="117"/>
    </location>
</feature>
<protein>
    <submittedName>
        <fullName evidence="2">Uncharacterized protein</fullName>
    </submittedName>
</protein>
<evidence type="ECO:0000256" key="1">
    <source>
        <dbReference type="SAM" id="MobiDB-lite"/>
    </source>
</evidence>
<name>A0A6L2J5X6_TANCI</name>
<dbReference type="AlphaFoldDB" id="A0A6L2J5X6"/>
<dbReference type="EMBL" id="BKCJ010000303">
    <property type="protein sequence ID" value="GEU31957.1"/>
    <property type="molecule type" value="Genomic_DNA"/>
</dbReference>
<feature type="compositionally biased region" description="Polar residues" evidence="1">
    <location>
        <begin position="143"/>
        <end position="152"/>
    </location>
</feature>
<accession>A0A6L2J5X6</accession>
<organism evidence="2">
    <name type="scientific">Tanacetum cinerariifolium</name>
    <name type="common">Dalmatian daisy</name>
    <name type="synonym">Chrysanthemum cinerariifolium</name>
    <dbReference type="NCBI Taxonomy" id="118510"/>
    <lineage>
        <taxon>Eukaryota</taxon>
        <taxon>Viridiplantae</taxon>
        <taxon>Streptophyta</taxon>
        <taxon>Embryophyta</taxon>
        <taxon>Tracheophyta</taxon>
        <taxon>Spermatophyta</taxon>
        <taxon>Magnoliopsida</taxon>
        <taxon>eudicotyledons</taxon>
        <taxon>Gunneridae</taxon>
        <taxon>Pentapetalae</taxon>
        <taxon>asterids</taxon>
        <taxon>campanulids</taxon>
        <taxon>Asterales</taxon>
        <taxon>Asteraceae</taxon>
        <taxon>Asteroideae</taxon>
        <taxon>Anthemideae</taxon>
        <taxon>Anthemidinae</taxon>
        <taxon>Tanacetum</taxon>
    </lineage>
</organism>
<proteinExistence type="predicted"/>
<reference evidence="2" key="1">
    <citation type="journal article" date="2019" name="Sci. Rep.">
        <title>Draft genome of Tanacetum cinerariifolium, the natural source of mosquito coil.</title>
        <authorList>
            <person name="Yamashiro T."/>
            <person name="Shiraishi A."/>
            <person name="Satake H."/>
            <person name="Nakayama K."/>
        </authorList>
    </citation>
    <scope>NUCLEOTIDE SEQUENCE</scope>
</reference>
<sequence>MIFDGMIRHLDAKKKFLMYPRFIQVFLNNQLSNITVPLEHLPTPVLTKKVFSFMIKQGLNFSSKITLLFLSILTQATVEECEDSETPTESQPTPSPTQPSAGDQPLLTESSSNQDTSQDPRVKLEGISGSEGDQVQLPHDSPLSGSHTSNRAEGSLNLEELSTLCTNLSKMVLALETVSKQERKNAKSGPTKDDSAKLDAKLDEDMEYIDTEEGVNEGRQITVDTARPNVSTARPDDDTTRPDVSTARQEVSIIGPTTPPTTTTIFDDEEMTLADTLIKLKDDKAKGVAFKDSEDKNRPARSIIPLKPLPIIDPKDKGNGVLKEPESAKKMTKSDFDAAQIARDEEIARQLEVDLQAEVERERQREEQASMNYIENLYGEVQARTDADHELAVILTHKEQEKYTVVERATLSAEYFERRQKQLAEEKVDAIRNKPLTKTQLRRLMMTYLKNMGRFTHSQLNKKSFEDIQGLYMKEHELIADFVPIGSEEDERTIRDTNKKAEKESTDKEEKKLKTFLKIDPDEEGIIDYEVLDKRFPIINWESKFYYYGRHGAEGIYYRIFKSDGSSRWIKTFSKMVRRFDRLDLVELYNLVMQRFETTTPEDSTEIHMLVERRLMNLEAMIEERRIFKYWFYHHTTNGHQFTMSNKHQELASPEANNFCKELASPNQTALGKDISNPLIVDSLLKTIWLSMHPVIAMKHWLFQSKRLLYKLVFA</sequence>
<evidence type="ECO:0000313" key="2">
    <source>
        <dbReference type="EMBL" id="GEU31957.1"/>
    </source>
</evidence>
<feature type="region of interest" description="Disordered" evidence="1">
    <location>
        <begin position="80"/>
        <end position="154"/>
    </location>
</feature>